<reference evidence="1 2" key="1">
    <citation type="journal article" date="2023" name="bioRxiv">
        <title>An intranuclear bacterial parasite of deep-sea mussels expresses apoptosis inhibitors acquired from its host.</title>
        <authorList>
            <person name="Gonzalez Porras M.A."/>
            <person name="Assie A."/>
            <person name="Tietjen M."/>
            <person name="Violette M."/>
            <person name="Kleiner M."/>
            <person name="Gruber-Vodicka H."/>
            <person name="Dubilier N."/>
            <person name="Leisch N."/>
        </authorList>
    </citation>
    <scope>NUCLEOTIDE SEQUENCE [LARGE SCALE GENOMIC DNA]</scope>
    <source>
        <strain evidence="1">IAP13</strain>
    </source>
</reference>
<proteinExistence type="predicted"/>
<dbReference type="EMBL" id="JASXSV010000018">
    <property type="protein sequence ID" value="MDP0589679.1"/>
    <property type="molecule type" value="Genomic_DNA"/>
</dbReference>
<evidence type="ECO:0000313" key="1">
    <source>
        <dbReference type="EMBL" id="MDP0589679.1"/>
    </source>
</evidence>
<sequence length="69" mass="7983">MLAATFDIKLLPKVEASIEQKKKAEAKRYNKNHPGKIMHYDTKRLPLLKGEPKDRTRVLPETTFRASCM</sequence>
<organism evidence="1 2">
    <name type="scientific">Candidatus Endonucleibacter bathymodioli</name>
    <dbReference type="NCBI Taxonomy" id="539814"/>
    <lineage>
        <taxon>Bacteria</taxon>
        <taxon>Pseudomonadati</taxon>
        <taxon>Pseudomonadota</taxon>
        <taxon>Gammaproteobacteria</taxon>
        <taxon>Oceanospirillales</taxon>
        <taxon>Endozoicomonadaceae</taxon>
        <taxon>Candidatus Endonucleibacter</taxon>
    </lineage>
</organism>
<keyword evidence="2" id="KW-1185">Reference proteome</keyword>
<dbReference type="AlphaFoldDB" id="A0AA90STP6"/>
<gene>
    <name evidence="1" type="ORF">QS748_11025</name>
</gene>
<accession>A0AA90STP6</accession>
<dbReference type="Proteomes" id="UP001178148">
    <property type="component" value="Unassembled WGS sequence"/>
</dbReference>
<comment type="caution">
    <text evidence="1">The sequence shown here is derived from an EMBL/GenBank/DDBJ whole genome shotgun (WGS) entry which is preliminary data.</text>
</comment>
<evidence type="ECO:0000313" key="2">
    <source>
        <dbReference type="Proteomes" id="UP001178148"/>
    </source>
</evidence>
<protein>
    <submittedName>
        <fullName evidence="1">Uncharacterized protein</fullName>
    </submittedName>
</protein>
<name>A0AA90STP6_9GAMM</name>